<comment type="similarity">
    <text evidence="8">Belongs to the methyl-accepting chemotaxis (MCP) protein family.</text>
</comment>
<dbReference type="Proteomes" id="UP000005262">
    <property type="component" value="Chromosome"/>
</dbReference>
<feature type="domain" description="HAMP" evidence="12">
    <location>
        <begin position="306"/>
        <end position="361"/>
    </location>
</feature>
<evidence type="ECO:0000313" key="14">
    <source>
        <dbReference type="Proteomes" id="UP000005262"/>
    </source>
</evidence>
<reference evidence="13 14" key="1">
    <citation type="journal article" date="2012" name="J. Bacteriol.">
        <title>Complete genome sequences of Desulfosporosinus orientis DSM765T, Desulfosporosinus youngiae DSM17734T, Desulfosporosinus meridiei DSM13257T, and Desulfosporosinus acidiphilus DSM22704T.</title>
        <authorList>
            <person name="Pester M."/>
            <person name="Brambilla E."/>
            <person name="Alazard D."/>
            <person name="Rattei T."/>
            <person name="Weinmaier T."/>
            <person name="Han J."/>
            <person name="Lucas S."/>
            <person name="Lapidus A."/>
            <person name="Cheng J.F."/>
            <person name="Goodwin L."/>
            <person name="Pitluck S."/>
            <person name="Peters L."/>
            <person name="Ovchinnikova G."/>
            <person name="Teshima H."/>
            <person name="Detter J.C."/>
            <person name="Han C.S."/>
            <person name="Tapia R."/>
            <person name="Land M.L."/>
            <person name="Hauser L."/>
            <person name="Kyrpides N.C."/>
            <person name="Ivanova N.N."/>
            <person name="Pagani I."/>
            <person name="Huntmann M."/>
            <person name="Wei C.L."/>
            <person name="Davenport K.W."/>
            <person name="Daligault H."/>
            <person name="Chain P.S."/>
            <person name="Chen A."/>
            <person name="Mavromatis K."/>
            <person name="Markowitz V."/>
            <person name="Szeto E."/>
            <person name="Mikhailova N."/>
            <person name="Pati A."/>
            <person name="Wagner M."/>
            <person name="Woyke T."/>
            <person name="Ollivier B."/>
            <person name="Klenk H.P."/>
            <person name="Spring S."/>
            <person name="Loy A."/>
        </authorList>
    </citation>
    <scope>NUCLEOTIDE SEQUENCE [LARGE SCALE GENOMIC DNA]</scope>
    <source>
        <strain evidence="14">ATCC BAA-275 / DSM 13257 / NCIMB 13706 / S10</strain>
    </source>
</reference>
<evidence type="ECO:0000256" key="4">
    <source>
        <dbReference type="ARBA" id="ARBA00022692"/>
    </source>
</evidence>
<evidence type="ECO:0000259" key="12">
    <source>
        <dbReference type="PROSITE" id="PS50885"/>
    </source>
</evidence>
<name>J7IUU6_DESMD</name>
<feature type="transmembrane region" description="Helical" evidence="10">
    <location>
        <begin position="9"/>
        <end position="31"/>
    </location>
</feature>
<evidence type="ECO:0000313" key="13">
    <source>
        <dbReference type="EMBL" id="AFQ42476.1"/>
    </source>
</evidence>
<evidence type="ECO:0000256" key="2">
    <source>
        <dbReference type="ARBA" id="ARBA00022475"/>
    </source>
</evidence>
<dbReference type="PROSITE" id="PS50885">
    <property type="entry name" value="HAMP"/>
    <property type="match status" value="1"/>
</dbReference>
<dbReference type="HOGENOM" id="CLU_000445_107_19_9"/>
<dbReference type="KEGG" id="dmi:Desmer_0426"/>
<evidence type="ECO:0000259" key="11">
    <source>
        <dbReference type="PROSITE" id="PS50111"/>
    </source>
</evidence>
<dbReference type="OrthoDB" id="597657at2"/>
<dbReference type="eggNOG" id="COG0840">
    <property type="taxonomic scope" value="Bacteria"/>
</dbReference>
<dbReference type="STRING" id="768704.Desmer_0426"/>
<dbReference type="InterPro" id="IPR003660">
    <property type="entry name" value="HAMP_dom"/>
</dbReference>
<keyword evidence="6 10" id="KW-0472">Membrane</keyword>
<dbReference type="SUPFAM" id="SSF103190">
    <property type="entry name" value="Sensory domain-like"/>
    <property type="match status" value="1"/>
</dbReference>
<dbReference type="RefSeq" id="WP_014901398.1">
    <property type="nucleotide sequence ID" value="NC_018515.1"/>
</dbReference>
<keyword evidence="14" id="KW-1185">Reference proteome</keyword>
<dbReference type="Pfam" id="PF02743">
    <property type="entry name" value="dCache_1"/>
    <property type="match status" value="1"/>
</dbReference>
<dbReference type="EMBL" id="CP003629">
    <property type="protein sequence ID" value="AFQ42476.1"/>
    <property type="molecule type" value="Genomic_DNA"/>
</dbReference>
<dbReference type="Pfam" id="PF00672">
    <property type="entry name" value="HAMP"/>
    <property type="match status" value="1"/>
</dbReference>
<protein>
    <submittedName>
        <fullName evidence="13">Methyl-accepting chemotaxis protein</fullName>
    </submittedName>
</protein>
<gene>
    <name evidence="13" type="ordered locus">Desmer_0426</name>
</gene>
<evidence type="ECO:0000256" key="8">
    <source>
        <dbReference type="ARBA" id="ARBA00029447"/>
    </source>
</evidence>
<evidence type="ECO:0000256" key="6">
    <source>
        <dbReference type="ARBA" id="ARBA00023136"/>
    </source>
</evidence>
<dbReference type="PANTHER" id="PTHR32089:SF112">
    <property type="entry name" value="LYSOZYME-LIKE PROTEIN-RELATED"/>
    <property type="match status" value="1"/>
</dbReference>
<dbReference type="PANTHER" id="PTHR32089">
    <property type="entry name" value="METHYL-ACCEPTING CHEMOTAXIS PROTEIN MCPB"/>
    <property type="match status" value="1"/>
</dbReference>
<proteinExistence type="inferred from homology"/>
<dbReference type="GO" id="GO:0007165">
    <property type="term" value="P:signal transduction"/>
    <property type="evidence" value="ECO:0007669"/>
    <property type="project" value="UniProtKB-KW"/>
</dbReference>
<dbReference type="CDD" id="cd06225">
    <property type="entry name" value="HAMP"/>
    <property type="match status" value="1"/>
</dbReference>
<feature type="transmembrane region" description="Helical" evidence="10">
    <location>
        <begin position="286"/>
        <end position="305"/>
    </location>
</feature>
<dbReference type="InterPro" id="IPR004089">
    <property type="entry name" value="MCPsignal_dom"/>
</dbReference>
<dbReference type="GO" id="GO:0006935">
    <property type="term" value="P:chemotaxis"/>
    <property type="evidence" value="ECO:0007669"/>
    <property type="project" value="UniProtKB-KW"/>
</dbReference>
<organism evidence="13 14">
    <name type="scientific">Desulfosporosinus meridiei (strain ATCC BAA-275 / DSM 13257 / KCTC 12902 / NCIMB 13706 / S10)</name>
    <dbReference type="NCBI Taxonomy" id="768704"/>
    <lineage>
        <taxon>Bacteria</taxon>
        <taxon>Bacillati</taxon>
        <taxon>Bacillota</taxon>
        <taxon>Clostridia</taxon>
        <taxon>Eubacteriales</taxon>
        <taxon>Desulfitobacteriaceae</taxon>
        <taxon>Desulfosporosinus</taxon>
    </lineage>
</organism>
<dbReference type="AlphaFoldDB" id="J7IUU6"/>
<keyword evidence="2" id="KW-1003">Cell membrane</keyword>
<feature type="domain" description="Methyl-accepting transducer" evidence="11">
    <location>
        <begin position="380"/>
        <end position="617"/>
    </location>
</feature>
<comment type="subcellular location">
    <subcellularLocation>
        <location evidence="1">Cell membrane</location>
        <topology evidence="1">Multi-pass membrane protein</topology>
    </subcellularLocation>
</comment>
<keyword evidence="7 9" id="KW-0807">Transducer</keyword>
<evidence type="ECO:0000256" key="7">
    <source>
        <dbReference type="ARBA" id="ARBA00023224"/>
    </source>
</evidence>
<keyword evidence="4 10" id="KW-0812">Transmembrane</keyword>
<dbReference type="Gene3D" id="1.10.287.950">
    <property type="entry name" value="Methyl-accepting chemotaxis protein"/>
    <property type="match status" value="1"/>
</dbReference>
<dbReference type="InterPro" id="IPR029151">
    <property type="entry name" value="Sensor-like_sf"/>
</dbReference>
<accession>J7IUU6</accession>
<dbReference type="SUPFAM" id="SSF58104">
    <property type="entry name" value="Methyl-accepting chemotaxis protein (MCP) signaling domain"/>
    <property type="match status" value="1"/>
</dbReference>
<dbReference type="Pfam" id="PF00015">
    <property type="entry name" value="MCPsignal"/>
    <property type="match status" value="1"/>
</dbReference>
<evidence type="ECO:0000256" key="5">
    <source>
        <dbReference type="ARBA" id="ARBA00022989"/>
    </source>
</evidence>
<dbReference type="InterPro" id="IPR033479">
    <property type="entry name" value="dCache_1"/>
</dbReference>
<dbReference type="CDD" id="cd12914">
    <property type="entry name" value="PDC1_DGC_like"/>
    <property type="match status" value="1"/>
</dbReference>
<reference evidence="14" key="2">
    <citation type="submission" date="2012-08" db="EMBL/GenBank/DDBJ databases">
        <title>Finished genome of Desulfosporosinus meridiei DSM 13257.</title>
        <authorList>
            <person name="Huntemann M."/>
            <person name="Wei C.-L."/>
            <person name="Han J."/>
            <person name="Detter J.C."/>
            <person name="Han C."/>
            <person name="Davenport K."/>
            <person name="Daligault H."/>
            <person name="Erkkila T."/>
            <person name="Gu W."/>
            <person name="Munk A.C.C."/>
            <person name="Teshima H."/>
            <person name="Xu Y."/>
            <person name="Chain P."/>
            <person name="Tapia R."/>
            <person name="Chen A."/>
            <person name="Krypides N."/>
            <person name="Mavromatis K."/>
            <person name="Markowitz V."/>
            <person name="Szeto E."/>
            <person name="Ivanova N."/>
            <person name="Mikhailova N."/>
            <person name="Ovchinnikova G."/>
            <person name="Pagani I."/>
            <person name="Pati A."/>
            <person name="Goodwin L."/>
            <person name="Peters L."/>
            <person name="Pitluck S."/>
            <person name="Woyke T."/>
            <person name="Pester M."/>
            <person name="Spring S."/>
            <person name="Ollivier B."/>
            <person name="Rattei T."/>
            <person name="Klenk H.-P."/>
            <person name="Wagner M."/>
            <person name="Loy A."/>
        </authorList>
    </citation>
    <scope>NUCLEOTIDE SEQUENCE [LARGE SCALE GENOMIC DNA]</scope>
    <source>
        <strain evidence="14">ATCC BAA-275 / DSM 13257 / NCIMB 13706 / S10</strain>
    </source>
</reference>
<keyword evidence="3" id="KW-0145">Chemotaxis</keyword>
<dbReference type="SMART" id="SM00304">
    <property type="entry name" value="HAMP"/>
    <property type="match status" value="1"/>
</dbReference>
<dbReference type="SMART" id="SM00283">
    <property type="entry name" value="MA"/>
    <property type="match status" value="1"/>
</dbReference>
<keyword evidence="5 10" id="KW-1133">Transmembrane helix</keyword>
<dbReference type="PROSITE" id="PS50111">
    <property type="entry name" value="CHEMOTAXIS_TRANSDUC_2"/>
    <property type="match status" value="1"/>
</dbReference>
<evidence type="ECO:0000256" key="3">
    <source>
        <dbReference type="ARBA" id="ARBA00022500"/>
    </source>
</evidence>
<evidence type="ECO:0000256" key="10">
    <source>
        <dbReference type="SAM" id="Phobius"/>
    </source>
</evidence>
<evidence type="ECO:0000256" key="9">
    <source>
        <dbReference type="PROSITE-ProRule" id="PRU00284"/>
    </source>
</evidence>
<evidence type="ECO:0000256" key="1">
    <source>
        <dbReference type="ARBA" id="ARBA00004651"/>
    </source>
</evidence>
<sequence>MKSIKIKMIVYIGALLLTVCGGLGLISYIAASNSISDQVDQNLPLIANEGAKVVSVRMAAVLDNLETVANMEEVKNSIGVRSEAITKLFEDEAKRLGHKQMFTLGLDGLIVSGQTGKDVNLKERAYFQKAITGERTISEPIVNKDDGSMIIVYAVPIKKDGAIVGVLVAMREGSELIKITNDITYGKSGKAFMIDNKGIKVAHSNPDLVMNMDNDLENVKEDPKLESLVNIERQMIEGKTGVGEYEYNGIVKYLGYVPVPGTTWSLAVAAPKDEVMAGVHTMGRSVFIASVIFLLLSIGAAYLVARLIANPIMSAAEHLKIISSGDFTHSSPKELLERKDEIGLLSKAIDTMQKSVKELVKGVITESHNVRNTVIATGKAISELTSQIGEVSATTEELSAGMEETAASGEEMSASVTEIERAVGSIASKAEAGAVSAGEISNRASALNRNTIASQSNAQTIYLTTQEKMVKAIEESKAVDQINILSDSILQITSQTNLLALNAAIEAARAGEAGRGFAVVADEIRKLAESSKETVNEIQNVTKTVVSAVGNLAESSASILEFIDKEVRKEFDNMLEISEQYNEDAKLVDNLVSDFSATAEELTASMQEMAKVIEEIAVAANQGAEGATVIAEKSITVMENSNEVMKQADLSKQSSDNLMKIVSSFKVE</sequence>
<dbReference type="GO" id="GO:0005886">
    <property type="term" value="C:plasma membrane"/>
    <property type="evidence" value="ECO:0007669"/>
    <property type="project" value="UniProtKB-SubCell"/>
</dbReference>
<dbReference type="CDD" id="cd12912">
    <property type="entry name" value="PDC2_MCP_like"/>
    <property type="match status" value="1"/>
</dbReference>
<dbReference type="Gene3D" id="3.30.450.20">
    <property type="entry name" value="PAS domain"/>
    <property type="match status" value="1"/>
</dbReference>